<name>A0A382AW87_9ZZZZ</name>
<feature type="transmembrane region" description="Helical" evidence="1">
    <location>
        <begin position="40"/>
        <end position="68"/>
    </location>
</feature>
<feature type="transmembrane region" description="Helical" evidence="1">
    <location>
        <begin position="89"/>
        <end position="112"/>
    </location>
</feature>
<protein>
    <submittedName>
        <fullName evidence="2">Uncharacterized protein</fullName>
    </submittedName>
</protein>
<keyword evidence="1" id="KW-1133">Transmembrane helix</keyword>
<feature type="transmembrane region" description="Helical" evidence="1">
    <location>
        <begin position="118"/>
        <end position="136"/>
    </location>
</feature>
<dbReference type="AlphaFoldDB" id="A0A382AW87"/>
<keyword evidence="1" id="KW-0472">Membrane</keyword>
<evidence type="ECO:0000256" key="1">
    <source>
        <dbReference type="SAM" id="Phobius"/>
    </source>
</evidence>
<evidence type="ECO:0000313" key="2">
    <source>
        <dbReference type="EMBL" id="SVB05634.1"/>
    </source>
</evidence>
<reference evidence="2" key="1">
    <citation type="submission" date="2018-05" db="EMBL/GenBank/DDBJ databases">
        <authorList>
            <person name="Lanie J.A."/>
            <person name="Ng W.-L."/>
            <person name="Kazmierczak K.M."/>
            <person name="Andrzejewski T.M."/>
            <person name="Davidsen T.M."/>
            <person name="Wayne K.J."/>
            <person name="Tettelin H."/>
            <person name="Glass J.I."/>
            <person name="Rusch D."/>
            <person name="Podicherti R."/>
            <person name="Tsui H.-C.T."/>
            <person name="Winkler M.E."/>
        </authorList>
    </citation>
    <scope>NUCLEOTIDE SEQUENCE</scope>
</reference>
<feature type="transmembrane region" description="Helical" evidence="1">
    <location>
        <begin position="7"/>
        <end position="28"/>
    </location>
</feature>
<dbReference type="EMBL" id="UINC01027054">
    <property type="protein sequence ID" value="SVB05634.1"/>
    <property type="molecule type" value="Genomic_DNA"/>
</dbReference>
<keyword evidence="1" id="KW-0812">Transmembrane</keyword>
<proteinExistence type="predicted"/>
<accession>A0A382AW87</accession>
<sequence>MWFFMILAYILVFVSGLGLALIGFNHYLHFWPQNHITLDLLVSIIFIAAQTLVMFFFVGTGVNVREYLELHTELNKEFYKQIFSIKRKLYPPTMMVTILFMAMVIVDGAFFIGKVSEWWFHILYILTLYYYCKASLVQHTSFKESTEIVLAMTRAEQNES</sequence>
<organism evidence="2">
    <name type="scientific">marine metagenome</name>
    <dbReference type="NCBI Taxonomy" id="408172"/>
    <lineage>
        <taxon>unclassified sequences</taxon>
        <taxon>metagenomes</taxon>
        <taxon>ecological metagenomes</taxon>
    </lineage>
</organism>
<gene>
    <name evidence="2" type="ORF">METZ01_LOCUS158488</name>
</gene>